<evidence type="ECO:0000313" key="2">
    <source>
        <dbReference type="EMBL" id="KAB2384827.1"/>
    </source>
</evidence>
<dbReference type="GO" id="GO:0016020">
    <property type="term" value="C:membrane"/>
    <property type="evidence" value="ECO:0007669"/>
    <property type="project" value="TreeGrafter"/>
</dbReference>
<comment type="caution">
    <text evidence="2">The sequence shown here is derived from an EMBL/GenBank/DDBJ whole genome shotgun (WGS) entry which is preliminary data.</text>
</comment>
<dbReference type="InterPro" id="IPR050266">
    <property type="entry name" value="AB_hydrolase_sf"/>
</dbReference>
<accession>A0A6L3VXF6</accession>
<reference evidence="2 3" key="1">
    <citation type="submission" date="2019-09" db="EMBL/GenBank/DDBJ databases">
        <title>Actinomadura physcomitrii sp. nov., a novel actinomycete isolated from moss [Physcomitrium sphaericum (Ludw) Fuernr].</title>
        <authorList>
            <person name="Liu C."/>
            <person name="Zhuang X."/>
        </authorList>
    </citation>
    <scope>NUCLEOTIDE SEQUENCE [LARGE SCALE GENOMIC DNA]</scope>
    <source>
        <strain evidence="2 3">CYP1-1B</strain>
    </source>
</reference>
<dbReference type="EMBL" id="WBMR01000018">
    <property type="protein sequence ID" value="KAB2384827.1"/>
    <property type="molecule type" value="Genomic_DNA"/>
</dbReference>
<evidence type="ECO:0000313" key="3">
    <source>
        <dbReference type="Proteomes" id="UP000483004"/>
    </source>
</evidence>
<proteinExistence type="predicted"/>
<keyword evidence="2" id="KW-0378">Hydrolase</keyword>
<feature type="domain" description="AB hydrolase-1" evidence="1">
    <location>
        <begin position="56"/>
        <end position="284"/>
    </location>
</feature>
<protein>
    <submittedName>
        <fullName evidence="2">Alpha/beta hydrolase</fullName>
    </submittedName>
</protein>
<dbReference type="SUPFAM" id="SSF53474">
    <property type="entry name" value="alpha/beta-Hydrolases"/>
    <property type="match status" value="1"/>
</dbReference>
<dbReference type="Gene3D" id="3.40.50.1820">
    <property type="entry name" value="alpha/beta hydrolase"/>
    <property type="match status" value="1"/>
</dbReference>
<name>A0A6L3VXF6_9ACTN</name>
<sequence length="292" mass="31172">MHRPMEGPETPDMRFLQEAAAAQGIDASGLVIDRIETTTAAGRISALRYGTSPPRLVALHGGRQNAHTWDLVMASLGIPSLALDLPGHGSSYRPRDYSPRDLAPSIAEAISELAPEARTLVGMSFGGMIALAAAGSLPAIRHVVLVDVSPGSAVPAASKLPEIRSLGPATLDDLVAAVAALSPGRALAPLRHSVFHATRPWPDTSSDLRTWRADPAMRIGSFTDFWKEMREQASRLHLIIAGRGSFVPDADRPPLRSLLEPDRLHEVPGSGHSIQSTRPRELAHLLKAAHDA</sequence>
<dbReference type="Pfam" id="PF12697">
    <property type="entry name" value="Abhydrolase_6"/>
    <property type="match status" value="1"/>
</dbReference>
<dbReference type="PANTHER" id="PTHR43798">
    <property type="entry name" value="MONOACYLGLYCEROL LIPASE"/>
    <property type="match status" value="1"/>
</dbReference>
<keyword evidence="3" id="KW-1185">Reference proteome</keyword>
<dbReference type="PANTHER" id="PTHR43798:SF33">
    <property type="entry name" value="HYDROLASE, PUTATIVE (AFU_ORTHOLOGUE AFUA_2G14860)-RELATED"/>
    <property type="match status" value="1"/>
</dbReference>
<gene>
    <name evidence="2" type="ORF">F9B16_09360</name>
</gene>
<dbReference type="AlphaFoldDB" id="A0A6L3VXF6"/>
<dbReference type="GO" id="GO:0016787">
    <property type="term" value="F:hydrolase activity"/>
    <property type="evidence" value="ECO:0007669"/>
    <property type="project" value="UniProtKB-KW"/>
</dbReference>
<organism evidence="2 3">
    <name type="scientific">Actinomadura montaniterrae</name>
    <dbReference type="NCBI Taxonomy" id="1803903"/>
    <lineage>
        <taxon>Bacteria</taxon>
        <taxon>Bacillati</taxon>
        <taxon>Actinomycetota</taxon>
        <taxon>Actinomycetes</taxon>
        <taxon>Streptosporangiales</taxon>
        <taxon>Thermomonosporaceae</taxon>
        <taxon>Actinomadura</taxon>
    </lineage>
</organism>
<evidence type="ECO:0000259" key="1">
    <source>
        <dbReference type="Pfam" id="PF12697"/>
    </source>
</evidence>
<dbReference type="Proteomes" id="UP000483004">
    <property type="component" value="Unassembled WGS sequence"/>
</dbReference>
<dbReference type="InterPro" id="IPR029058">
    <property type="entry name" value="AB_hydrolase_fold"/>
</dbReference>
<dbReference type="InterPro" id="IPR000073">
    <property type="entry name" value="AB_hydrolase_1"/>
</dbReference>